<protein>
    <submittedName>
        <fullName evidence="2">Sulfur compound chelating protein SoxZ</fullName>
    </submittedName>
</protein>
<accession>A1WYE4</accession>
<sequence>MSSIRARATLVDGIAEVRALISHPMDAPDEESGDEGHFIQEVIAEINGEKVLHAHWGPSISPNPLIQFEAEAEAGDTLTLRYTDNLGESDSHEMELS</sequence>
<dbReference type="STRING" id="349124.Hhal_1942"/>
<dbReference type="SUPFAM" id="SSF81296">
    <property type="entry name" value="E set domains"/>
    <property type="match status" value="1"/>
</dbReference>
<reference evidence="2 3" key="2">
    <citation type="journal article" date="2013" name="Stand. Genomic Sci.">
        <title>Complete genome sequence of Halorhodospira halophila SL1.</title>
        <authorList>
            <person name="Challacombe J.F."/>
            <person name="Majid S."/>
            <person name="Deole R."/>
            <person name="Brettin T.S."/>
            <person name="Bruce D."/>
            <person name="Delano S.F."/>
            <person name="Detter J.C."/>
            <person name="Gleasner C.D."/>
            <person name="Han C.S."/>
            <person name="Misra M."/>
            <person name="Reitenga K.G."/>
            <person name="Mikhailova N."/>
            <person name="Woyke T."/>
            <person name="Pitluck S."/>
            <person name="Nolan M."/>
            <person name="Land M.L."/>
            <person name="Saunders E."/>
            <person name="Tapia R."/>
            <person name="Lapidus A."/>
            <person name="Ivanova N."/>
            <person name="Hoff W.D."/>
        </authorList>
    </citation>
    <scope>NUCLEOTIDE SEQUENCE [LARGE SCALE GENOMIC DNA]</scope>
    <source>
        <strain evidence="3">DSM 244 / SL1</strain>
    </source>
</reference>
<name>A1WYE4_HALHL</name>
<dbReference type="RefSeq" id="WP_011814728.1">
    <property type="nucleotide sequence ID" value="NC_008789.1"/>
</dbReference>
<organism evidence="2 3">
    <name type="scientific">Halorhodospira halophila (strain DSM 244 / SL1)</name>
    <name type="common">Ectothiorhodospira halophila (strain DSM 244 / SL1)</name>
    <dbReference type="NCBI Taxonomy" id="349124"/>
    <lineage>
        <taxon>Bacteria</taxon>
        <taxon>Pseudomonadati</taxon>
        <taxon>Pseudomonadota</taxon>
        <taxon>Gammaproteobacteria</taxon>
        <taxon>Chromatiales</taxon>
        <taxon>Ectothiorhodospiraceae</taxon>
        <taxon>Halorhodospira</taxon>
    </lineage>
</organism>
<feature type="domain" description="Sulphur oxidation protein SoxZ" evidence="1">
    <location>
        <begin position="6"/>
        <end position="94"/>
    </location>
</feature>
<evidence type="ECO:0000313" key="3">
    <source>
        <dbReference type="Proteomes" id="UP000000647"/>
    </source>
</evidence>
<dbReference type="eggNOG" id="COG5501">
    <property type="taxonomic scope" value="Bacteria"/>
</dbReference>
<keyword evidence="3" id="KW-1185">Reference proteome</keyword>
<dbReference type="InterPro" id="IPR030995">
    <property type="entry name" value="SoxZ"/>
</dbReference>
<dbReference type="KEGG" id="hha:Hhal_1942"/>
<dbReference type="Pfam" id="PF08770">
    <property type="entry name" value="SoxZ"/>
    <property type="match status" value="1"/>
</dbReference>
<evidence type="ECO:0000259" key="1">
    <source>
        <dbReference type="Pfam" id="PF08770"/>
    </source>
</evidence>
<gene>
    <name evidence="2" type="ordered locus">Hhal_1942</name>
</gene>
<dbReference type="NCBIfam" id="TIGR04490">
    <property type="entry name" value="SoxZ_true"/>
    <property type="match status" value="1"/>
</dbReference>
<dbReference type="InterPro" id="IPR014756">
    <property type="entry name" value="Ig_E-set"/>
</dbReference>
<reference evidence="3" key="1">
    <citation type="submission" date="2006-12" db="EMBL/GenBank/DDBJ databases">
        <title>Complete sequence of Halorhodospira halophila SL1.</title>
        <authorList>
            <consortium name="US DOE Joint Genome Institute"/>
            <person name="Copeland A."/>
            <person name="Lucas S."/>
            <person name="Lapidus A."/>
            <person name="Barry K."/>
            <person name="Detter J.C."/>
            <person name="Glavina del Rio T."/>
            <person name="Hammon N."/>
            <person name="Israni S."/>
            <person name="Dalin E."/>
            <person name="Tice H."/>
            <person name="Pitluck S."/>
            <person name="Saunders E."/>
            <person name="Brettin T."/>
            <person name="Bruce D."/>
            <person name="Han C."/>
            <person name="Tapia R."/>
            <person name="Schmutz J."/>
            <person name="Larimer F."/>
            <person name="Land M."/>
            <person name="Hauser L."/>
            <person name="Kyrpides N."/>
            <person name="Mikhailova N."/>
            <person name="Hoff W."/>
            <person name="Richardson P."/>
        </authorList>
    </citation>
    <scope>NUCLEOTIDE SEQUENCE [LARGE SCALE GENOMIC DNA]</scope>
    <source>
        <strain evidence="3">DSM 244 / SL1</strain>
    </source>
</reference>
<dbReference type="EMBL" id="CP000544">
    <property type="protein sequence ID" value="ABM62706.1"/>
    <property type="molecule type" value="Genomic_DNA"/>
</dbReference>
<dbReference type="InterPro" id="IPR013783">
    <property type="entry name" value="Ig-like_fold"/>
</dbReference>
<dbReference type="HOGENOM" id="CLU_172621_1_0_6"/>
<dbReference type="Proteomes" id="UP000000647">
    <property type="component" value="Chromosome"/>
</dbReference>
<evidence type="ECO:0000313" key="2">
    <source>
        <dbReference type="EMBL" id="ABM62706.1"/>
    </source>
</evidence>
<dbReference type="Gene3D" id="2.60.40.10">
    <property type="entry name" value="Immunoglobulins"/>
    <property type="match status" value="1"/>
</dbReference>
<dbReference type="AlphaFoldDB" id="A1WYE4"/>
<proteinExistence type="predicted"/>
<dbReference type="OrthoDB" id="9795530at2"/>
<dbReference type="InterPro" id="IPR014880">
    <property type="entry name" value="SoxZ_dom"/>
</dbReference>